<dbReference type="EMBL" id="JWIN03000014">
    <property type="protein sequence ID" value="KAB1267955.1"/>
    <property type="molecule type" value="Genomic_DNA"/>
</dbReference>
<feature type="region of interest" description="Disordered" evidence="1">
    <location>
        <begin position="1"/>
        <end position="32"/>
    </location>
</feature>
<comment type="caution">
    <text evidence="2">The sequence shown here is derived from an EMBL/GenBank/DDBJ whole genome shotgun (WGS) entry which is preliminary data.</text>
</comment>
<accession>A0A5N4DA67</accession>
<sequence>METHKGVQWARKDSVASHPLGKTDMASETQSTAKAMKRPLEASVDLAFPPGALHPLPKRQALEKSNGASTVFNPSVLHYQQALTSAQLQQHTAFIPTAVWWHLVGFERVSFVHDTRYQYCTHDAQRYVSHCLCSNNSCNKCPLRSNSHSQSGLLLLKLSFTNPKL</sequence>
<name>A0A5N4DA67_CAMDR</name>
<gene>
    <name evidence="2" type="ORF">Cadr_000012882</name>
</gene>
<proteinExistence type="predicted"/>
<organism evidence="2 3">
    <name type="scientific">Camelus dromedarius</name>
    <name type="common">Dromedary</name>
    <name type="synonym">Arabian camel</name>
    <dbReference type="NCBI Taxonomy" id="9838"/>
    <lineage>
        <taxon>Eukaryota</taxon>
        <taxon>Metazoa</taxon>
        <taxon>Chordata</taxon>
        <taxon>Craniata</taxon>
        <taxon>Vertebrata</taxon>
        <taxon>Euteleostomi</taxon>
        <taxon>Mammalia</taxon>
        <taxon>Eutheria</taxon>
        <taxon>Laurasiatheria</taxon>
        <taxon>Artiodactyla</taxon>
        <taxon>Tylopoda</taxon>
        <taxon>Camelidae</taxon>
        <taxon>Camelus</taxon>
    </lineage>
</organism>
<reference evidence="2 3" key="1">
    <citation type="journal article" date="2019" name="Mol. Ecol. Resour.">
        <title>Improving Illumina assemblies with Hi-C and long reads: an example with the North African dromedary.</title>
        <authorList>
            <person name="Elbers J.P."/>
            <person name="Rogers M.F."/>
            <person name="Perelman P.L."/>
            <person name="Proskuryakova A.A."/>
            <person name="Serdyukova N.A."/>
            <person name="Johnson W.E."/>
            <person name="Horin P."/>
            <person name="Corander J."/>
            <person name="Murphy D."/>
            <person name="Burger P.A."/>
        </authorList>
    </citation>
    <scope>NUCLEOTIDE SEQUENCE [LARGE SCALE GENOMIC DNA]</scope>
    <source>
        <strain evidence="2">Drom800</strain>
        <tissue evidence="2">Blood</tissue>
    </source>
</reference>
<keyword evidence="3" id="KW-1185">Reference proteome</keyword>
<feature type="compositionally biased region" description="Basic and acidic residues" evidence="1">
    <location>
        <begin position="1"/>
        <end position="15"/>
    </location>
</feature>
<evidence type="ECO:0000313" key="2">
    <source>
        <dbReference type="EMBL" id="KAB1267955.1"/>
    </source>
</evidence>
<evidence type="ECO:0000313" key="3">
    <source>
        <dbReference type="Proteomes" id="UP000299084"/>
    </source>
</evidence>
<dbReference type="Proteomes" id="UP000299084">
    <property type="component" value="Unassembled WGS sequence"/>
</dbReference>
<protein>
    <submittedName>
        <fullName evidence="2">Muscleblind-like protein 2</fullName>
    </submittedName>
</protein>
<dbReference type="AlphaFoldDB" id="A0A5N4DA67"/>
<evidence type="ECO:0000256" key="1">
    <source>
        <dbReference type="SAM" id="MobiDB-lite"/>
    </source>
</evidence>